<sequence length="255" mass="27361">MAMDSMPNIAGSFIWRIVRHVAIILPAGTLLGAGVALGLPPHPHLDAAIFLLLAVSAMVSFLLHAPAFQQARLGTVAGLVALSCIISQSHCFTQSPKSRHEIMAGLRDYILKMAIITSVIAMRLTAMPRNRQETAGIIEEGEHISPMGIERCKSLRNLSTRLSWDLASTTSHTGLLSNIGSLDFKFMSGPKSHDSDCSSGKDSDITLSSDMQGEPTRNMDIIEWTTATSPAIGSVTLETKGDSFSTQTVLQKDTA</sequence>
<evidence type="ECO:0000256" key="1">
    <source>
        <dbReference type="SAM" id="MobiDB-lite"/>
    </source>
</evidence>
<proteinExistence type="predicted"/>
<evidence type="ECO:0000313" key="3">
    <source>
        <dbReference type="EMBL" id="EXM28643.1"/>
    </source>
</evidence>
<feature type="transmembrane region" description="Helical" evidence="2">
    <location>
        <begin position="21"/>
        <end position="39"/>
    </location>
</feature>
<keyword evidence="2" id="KW-0472">Membrane</keyword>
<keyword evidence="2" id="KW-0812">Transmembrane</keyword>
<accession>X0LRV6</accession>
<evidence type="ECO:0000256" key="2">
    <source>
        <dbReference type="SAM" id="Phobius"/>
    </source>
</evidence>
<dbReference type="AlphaFoldDB" id="X0LRV6"/>
<dbReference type="HOGENOM" id="CLU_1235114_0_0_1"/>
<keyword evidence="2" id="KW-1133">Transmembrane helix</keyword>
<gene>
    <name evidence="3" type="ORF">FOTG_05849</name>
</gene>
<organism evidence="3">
    <name type="scientific">Fusarium oxysporum f. sp. vasinfectum 25433</name>
    <dbReference type="NCBI Taxonomy" id="1089449"/>
    <lineage>
        <taxon>Eukaryota</taxon>
        <taxon>Fungi</taxon>
        <taxon>Dikarya</taxon>
        <taxon>Ascomycota</taxon>
        <taxon>Pezizomycotina</taxon>
        <taxon>Sordariomycetes</taxon>
        <taxon>Hypocreomycetidae</taxon>
        <taxon>Hypocreales</taxon>
        <taxon>Nectriaceae</taxon>
        <taxon>Fusarium</taxon>
        <taxon>Fusarium oxysporum species complex</taxon>
    </lineage>
</organism>
<reference evidence="3" key="2">
    <citation type="submission" date="2012-05" db="EMBL/GenBank/DDBJ databases">
        <title>The Genome Annotation of Fusarium oxysporum Cotton.</title>
        <authorList>
            <consortium name="The Broad Institute Genomics Platform"/>
            <person name="Ma L.-J."/>
            <person name="Corby-Kistler H."/>
            <person name="Broz K."/>
            <person name="Gale L.R."/>
            <person name="Jonkers W."/>
            <person name="O'Donnell K."/>
            <person name="Ploetz R."/>
            <person name="Steinberg C."/>
            <person name="Schwartz D.C."/>
            <person name="VanEtten H."/>
            <person name="Zhou S."/>
            <person name="Young S.K."/>
            <person name="Zeng Q."/>
            <person name="Gargeya S."/>
            <person name="Fitzgerald M."/>
            <person name="Abouelleil A."/>
            <person name="Alvarado L."/>
            <person name="Chapman S.B."/>
            <person name="Gainer-Dewar J."/>
            <person name="Goldberg J."/>
            <person name="Griggs A."/>
            <person name="Gujja S."/>
            <person name="Hansen M."/>
            <person name="Howarth C."/>
            <person name="Imamovic A."/>
            <person name="Ireland A."/>
            <person name="Larimer J."/>
            <person name="McCowan C."/>
            <person name="Murphy C."/>
            <person name="Pearson M."/>
            <person name="Poon T.W."/>
            <person name="Priest M."/>
            <person name="Roberts A."/>
            <person name="Saif S."/>
            <person name="Shea T."/>
            <person name="Sykes S."/>
            <person name="Wortman J."/>
            <person name="Nusbaum C."/>
            <person name="Birren B."/>
        </authorList>
    </citation>
    <scope>NUCLEOTIDE SEQUENCE</scope>
    <source>
        <strain evidence="3">25433</strain>
    </source>
</reference>
<feature type="region of interest" description="Disordered" evidence="1">
    <location>
        <begin position="193"/>
        <end position="215"/>
    </location>
</feature>
<feature type="compositionally biased region" description="Basic and acidic residues" evidence="1">
    <location>
        <begin position="193"/>
        <end position="204"/>
    </location>
</feature>
<protein>
    <submittedName>
        <fullName evidence="3">Uncharacterized protein</fullName>
    </submittedName>
</protein>
<dbReference type="EMBL" id="JH657927">
    <property type="protein sequence ID" value="EXM28643.1"/>
    <property type="molecule type" value="Genomic_DNA"/>
</dbReference>
<reference evidence="3" key="1">
    <citation type="submission" date="2011-11" db="EMBL/GenBank/DDBJ databases">
        <title>The Genome Sequence of Fusarium oxysporum Cotton.</title>
        <authorList>
            <consortium name="The Broad Institute Genome Sequencing Platform"/>
            <person name="Ma L.-J."/>
            <person name="Gale L.R."/>
            <person name="Schwartz D.C."/>
            <person name="Zhou S."/>
            <person name="Corby-Kistler H."/>
            <person name="Young S.K."/>
            <person name="Zeng Q."/>
            <person name="Gargeya S."/>
            <person name="Fitzgerald M."/>
            <person name="Haas B."/>
            <person name="Abouelleil A."/>
            <person name="Alvarado L."/>
            <person name="Arachchi H.M."/>
            <person name="Berlin A."/>
            <person name="Brown A."/>
            <person name="Chapman S.B."/>
            <person name="Chen Z."/>
            <person name="Dunbar C."/>
            <person name="Freedman E."/>
            <person name="Gearin G."/>
            <person name="Goldberg J."/>
            <person name="Griggs A."/>
            <person name="Gujja S."/>
            <person name="Heiman D."/>
            <person name="Howarth C."/>
            <person name="Larson L."/>
            <person name="Lui A."/>
            <person name="MacDonald P.J.P."/>
            <person name="Montmayeur A."/>
            <person name="Murphy C."/>
            <person name="Neiman D."/>
            <person name="Pearson M."/>
            <person name="Priest M."/>
            <person name="Roberts A."/>
            <person name="Saif S."/>
            <person name="Shea T."/>
            <person name="Shenoy N."/>
            <person name="Sisk P."/>
            <person name="Stolte C."/>
            <person name="Sykes S."/>
            <person name="Wortman J."/>
            <person name="Nusbaum C."/>
            <person name="Birren B."/>
        </authorList>
    </citation>
    <scope>NUCLEOTIDE SEQUENCE [LARGE SCALE GENOMIC DNA]</scope>
    <source>
        <strain evidence="3">25433</strain>
    </source>
</reference>
<dbReference type="Proteomes" id="UP000030701">
    <property type="component" value="Unassembled WGS sequence"/>
</dbReference>
<name>X0LRV6_FUSOX</name>
<dbReference type="OrthoDB" id="5080160at2759"/>
<feature type="transmembrane region" description="Helical" evidence="2">
    <location>
        <begin position="45"/>
        <end position="64"/>
    </location>
</feature>